<dbReference type="InterPro" id="IPR053221">
    <property type="entry name" value="Burnettramic_acid_biosynth"/>
</dbReference>
<feature type="compositionally biased region" description="Basic residues" evidence="1">
    <location>
        <begin position="408"/>
        <end position="417"/>
    </location>
</feature>
<comment type="caution">
    <text evidence="2">The sequence shown here is derived from an EMBL/GenBank/DDBJ whole genome shotgun (WGS) entry which is preliminary data.</text>
</comment>
<evidence type="ECO:0000313" key="3">
    <source>
        <dbReference type="Proteomes" id="UP000191672"/>
    </source>
</evidence>
<feature type="compositionally biased region" description="Polar residues" evidence="1">
    <location>
        <begin position="45"/>
        <end position="75"/>
    </location>
</feature>
<sequence>MDQNPPPYTPWQTNPRHASSSYQQNFGFMGCDPNLTMPCYDHRPQSQTQQRHPSQCQNTNSTYQQPWEPSYQTGPSARLSHSPPSQPQHQYQSYSPIRSQRPCVIPQITKVFGGPHMSPFARPRVQELETETGLSERELLNFIDGLNEAFMANPALQATSQVGMVVGFVPLATTQIIGSCLEAAAGLGSAGVSIVRTKQYLKKVNHITFGPRGLCARVVKTEKMLSLIGVGGAFSSDQYSALVGRQSSDGADVSAMSDPRTDNPDQMLTQMQSPLEKRMALLGDRVMRLSFDNVASPAEGDNWMKKWGAYSVQKAEQKQLKQLKEKETKQSRKSEKVSRKAGRKGRKTDNEIADITDEIDDLQYQMQTLDLSQRKDIKTGRELRRDLRRLERKLAELEEDREYDLSRKSSKGHKKETRRNEKETKKINKLYWIVILTADQNPPGEEHDLESEEEEQAVIHKTSRS</sequence>
<protein>
    <submittedName>
        <fullName evidence="2">Uncharacterized protein</fullName>
    </submittedName>
</protein>
<proteinExistence type="predicted"/>
<keyword evidence="3" id="KW-1185">Reference proteome</keyword>
<name>A0A1V6Q5U1_9EURO</name>
<dbReference type="Proteomes" id="UP000191672">
    <property type="component" value="Unassembled WGS sequence"/>
</dbReference>
<feature type="compositionally biased region" description="Polar residues" evidence="1">
    <location>
        <begin position="10"/>
        <end position="25"/>
    </location>
</feature>
<feature type="region of interest" description="Disordered" evidence="1">
    <location>
        <begin position="441"/>
        <end position="465"/>
    </location>
</feature>
<dbReference type="PANTHER" id="PTHR38887">
    <property type="entry name" value="CHROMOSOME 21, WHOLE GENOME SHOTGUN SEQUENCE"/>
    <property type="match status" value="1"/>
</dbReference>
<feature type="compositionally biased region" description="Acidic residues" evidence="1">
    <location>
        <begin position="447"/>
        <end position="456"/>
    </location>
</feature>
<dbReference type="AlphaFoldDB" id="A0A1V6Q5U1"/>
<accession>A0A1V6Q5U1</accession>
<feature type="compositionally biased region" description="Basic and acidic residues" evidence="1">
    <location>
        <begin position="321"/>
        <end position="338"/>
    </location>
</feature>
<feature type="region of interest" description="Disordered" evidence="1">
    <location>
        <begin position="40"/>
        <end position="96"/>
    </location>
</feature>
<feature type="region of interest" description="Disordered" evidence="1">
    <location>
        <begin position="1"/>
        <end position="25"/>
    </location>
</feature>
<evidence type="ECO:0000313" key="2">
    <source>
        <dbReference type="EMBL" id="OQD84603.1"/>
    </source>
</evidence>
<organism evidence="2 3">
    <name type="scientific">Penicillium antarcticum</name>
    <dbReference type="NCBI Taxonomy" id="416450"/>
    <lineage>
        <taxon>Eukaryota</taxon>
        <taxon>Fungi</taxon>
        <taxon>Dikarya</taxon>
        <taxon>Ascomycota</taxon>
        <taxon>Pezizomycotina</taxon>
        <taxon>Eurotiomycetes</taxon>
        <taxon>Eurotiomycetidae</taxon>
        <taxon>Eurotiales</taxon>
        <taxon>Aspergillaceae</taxon>
        <taxon>Penicillium</taxon>
    </lineage>
</organism>
<dbReference type="EMBL" id="MDYN01000012">
    <property type="protein sequence ID" value="OQD84603.1"/>
    <property type="molecule type" value="Genomic_DNA"/>
</dbReference>
<feature type="region of interest" description="Disordered" evidence="1">
    <location>
        <begin position="399"/>
        <end position="422"/>
    </location>
</feature>
<feature type="region of interest" description="Disordered" evidence="1">
    <location>
        <begin position="321"/>
        <end position="349"/>
    </location>
</feature>
<dbReference type="PANTHER" id="PTHR38887:SF1">
    <property type="entry name" value="RAS MODIFICATION PROTEIN ERF4"/>
    <property type="match status" value="1"/>
</dbReference>
<feature type="compositionally biased region" description="Low complexity" evidence="1">
    <location>
        <begin position="80"/>
        <end position="96"/>
    </location>
</feature>
<evidence type="ECO:0000256" key="1">
    <source>
        <dbReference type="SAM" id="MobiDB-lite"/>
    </source>
</evidence>
<reference evidence="3" key="1">
    <citation type="journal article" date="2017" name="Nat. Microbiol.">
        <title>Global analysis of biosynthetic gene clusters reveals vast potential of secondary metabolite production in Penicillium species.</title>
        <authorList>
            <person name="Nielsen J.C."/>
            <person name="Grijseels S."/>
            <person name="Prigent S."/>
            <person name="Ji B."/>
            <person name="Dainat J."/>
            <person name="Nielsen K.F."/>
            <person name="Frisvad J.C."/>
            <person name="Workman M."/>
            <person name="Nielsen J."/>
        </authorList>
    </citation>
    <scope>NUCLEOTIDE SEQUENCE [LARGE SCALE GENOMIC DNA]</scope>
    <source>
        <strain evidence="3">IBT 31811</strain>
    </source>
</reference>
<gene>
    <name evidence="2" type="ORF">PENANT_c012G03281</name>
</gene>